<evidence type="ECO:0000313" key="2">
    <source>
        <dbReference type="Proteomes" id="UP001596233"/>
    </source>
</evidence>
<evidence type="ECO:0008006" key="3">
    <source>
        <dbReference type="Google" id="ProtNLM"/>
    </source>
</evidence>
<protein>
    <recommendedName>
        <fullName evidence="3">Ni2+-binding GTPase</fullName>
    </recommendedName>
</protein>
<dbReference type="RefSeq" id="WP_379230682.1">
    <property type="nucleotide sequence ID" value="NZ_JBHSTE010000001.1"/>
</dbReference>
<organism evidence="1 2">
    <name type="scientific">Paenibacillus septentrionalis</name>
    <dbReference type="NCBI Taxonomy" id="429342"/>
    <lineage>
        <taxon>Bacteria</taxon>
        <taxon>Bacillati</taxon>
        <taxon>Bacillota</taxon>
        <taxon>Bacilli</taxon>
        <taxon>Bacillales</taxon>
        <taxon>Paenibacillaceae</taxon>
        <taxon>Paenibacillus</taxon>
    </lineage>
</organism>
<reference evidence="2" key="1">
    <citation type="journal article" date="2019" name="Int. J. Syst. Evol. Microbiol.">
        <title>The Global Catalogue of Microorganisms (GCM) 10K type strain sequencing project: providing services to taxonomists for standard genome sequencing and annotation.</title>
        <authorList>
            <consortium name="The Broad Institute Genomics Platform"/>
            <consortium name="The Broad Institute Genome Sequencing Center for Infectious Disease"/>
            <person name="Wu L."/>
            <person name="Ma J."/>
        </authorList>
    </citation>
    <scope>NUCLEOTIDE SEQUENCE [LARGE SCALE GENOMIC DNA]</scope>
    <source>
        <strain evidence="2">PCU 280</strain>
    </source>
</reference>
<proteinExistence type="predicted"/>
<gene>
    <name evidence="1" type="ORF">ACFP56_02290</name>
</gene>
<sequence>MKHDMTIEQAVARLEQLMQAANIKDDPLLDYVVELANENERLKKSLLKLRQTSYTKASMHSKLSDALRE</sequence>
<evidence type="ECO:0000313" key="1">
    <source>
        <dbReference type="EMBL" id="MFC6331435.1"/>
    </source>
</evidence>
<keyword evidence="2" id="KW-1185">Reference proteome</keyword>
<dbReference type="Proteomes" id="UP001596233">
    <property type="component" value="Unassembled WGS sequence"/>
</dbReference>
<comment type="caution">
    <text evidence="1">The sequence shown here is derived from an EMBL/GenBank/DDBJ whole genome shotgun (WGS) entry which is preliminary data.</text>
</comment>
<name>A0ABW1V161_9BACL</name>
<dbReference type="EMBL" id="JBHSTE010000001">
    <property type="protein sequence ID" value="MFC6331435.1"/>
    <property type="molecule type" value="Genomic_DNA"/>
</dbReference>
<accession>A0ABW1V161</accession>